<dbReference type="NCBIfam" id="TIGR02595">
    <property type="entry name" value="PEP_CTERM"/>
    <property type="match status" value="1"/>
</dbReference>
<reference evidence="4 5" key="1">
    <citation type="journal article" date="2019" name="Int. J. Syst. Evol. Microbiol.">
        <title>The Draft Whole-Genome Sequence of the Antibiotic Producer Empedobacter haloabium ATCC 31962 Provides Indications for Its Taxonomic Reclassification.</title>
        <authorList>
            <person name="Miess H."/>
            <person name="Arlt P."/>
            <person name="Apel A.K."/>
            <person name="Weber T."/>
            <person name="Nieselt K."/>
            <person name="Hanssen F."/>
            <person name="Czemmel S."/>
            <person name="Nahnsen S."/>
            <person name="Gross H."/>
        </authorList>
    </citation>
    <scope>NUCLEOTIDE SEQUENCE [LARGE SCALE GENOMIC DNA]</scope>
    <source>
        <strain evidence="4 5">ATCC 31962</strain>
    </source>
</reference>
<dbReference type="Pfam" id="PF07589">
    <property type="entry name" value="PEP-CTERM"/>
    <property type="match status" value="1"/>
</dbReference>
<proteinExistence type="predicted"/>
<dbReference type="EMBL" id="CP136508">
    <property type="protein sequence ID" value="WUR14958.1"/>
    <property type="molecule type" value="Genomic_DNA"/>
</dbReference>
<dbReference type="Proteomes" id="UP000321323">
    <property type="component" value="Chromosome"/>
</dbReference>
<evidence type="ECO:0000313" key="5">
    <source>
        <dbReference type="Proteomes" id="UP000321323"/>
    </source>
</evidence>
<evidence type="ECO:0000259" key="3">
    <source>
        <dbReference type="Pfam" id="PF07589"/>
    </source>
</evidence>
<keyword evidence="1" id="KW-0472">Membrane</keyword>
<feature type="domain" description="Ice-binding protein C-terminal" evidence="3">
    <location>
        <begin position="155"/>
        <end position="179"/>
    </location>
</feature>
<accession>A0ABZ1US63</accession>
<dbReference type="InterPro" id="IPR013424">
    <property type="entry name" value="Ice-binding_C"/>
</dbReference>
<feature type="chain" id="PRO_5046999801" evidence="2">
    <location>
        <begin position="21"/>
        <end position="182"/>
    </location>
</feature>
<feature type="transmembrane region" description="Helical" evidence="1">
    <location>
        <begin position="159"/>
        <end position="176"/>
    </location>
</feature>
<evidence type="ECO:0000313" key="4">
    <source>
        <dbReference type="EMBL" id="WUR14958.1"/>
    </source>
</evidence>
<keyword evidence="1" id="KW-0812">Transmembrane</keyword>
<evidence type="ECO:0000256" key="1">
    <source>
        <dbReference type="SAM" id="Phobius"/>
    </source>
</evidence>
<keyword evidence="5" id="KW-1185">Reference proteome</keyword>
<feature type="signal peptide" evidence="2">
    <location>
        <begin position="1"/>
        <end position="20"/>
    </location>
</feature>
<name>A0ABZ1US63_9BURK</name>
<keyword evidence="1" id="KW-1133">Transmembrane helix</keyword>
<protein>
    <submittedName>
        <fullName evidence="4">PEP-CTERM sorting domain-containing protein</fullName>
    </submittedName>
</protein>
<sequence>MWTKLLCAAALGAAAAGASAETSWDFSYTGFLNGETNVFDPTLRYSGSFAGEDSDGNGELDITELTHFSWDDKLYIDRGGRPCGPGQCELHKFTYDLGLSKLNFVSEWTYADDASRSSGSTIAGSQLSFFGYTQGGGTIASNLLWTPETRFVINAVPEPATVVMLGVGLAAIGVVARRRRAD</sequence>
<keyword evidence="2" id="KW-0732">Signal</keyword>
<organism evidence="4 5">
    <name type="scientific">[Empedobacter] haloabium</name>
    <dbReference type="NCBI Taxonomy" id="592317"/>
    <lineage>
        <taxon>Bacteria</taxon>
        <taxon>Pseudomonadati</taxon>
        <taxon>Pseudomonadota</taxon>
        <taxon>Betaproteobacteria</taxon>
        <taxon>Burkholderiales</taxon>
        <taxon>Oxalobacteraceae</taxon>
        <taxon>Telluria group</taxon>
        <taxon>Telluria group incertae sedis</taxon>
    </lineage>
</organism>
<evidence type="ECO:0000256" key="2">
    <source>
        <dbReference type="SAM" id="SignalP"/>
    </source>
</evidence>
<gene>
    <name evidence="4" type="ORF">E7V67_007560</name>
</gene>